<proteinExistence type="predicted"/>
<reference evidence="1 2" key="1">
    <citation type="journal article" date="2011" name="J. Bacteriol.">
        <title>Genome sequence of Chthoniobacter flavus Ellin428, an aerobic heterotrophic soil bacterium.</title>
        <authorList>
            <person name="Kant R."/>
            <person name="van Passel M.W."/>
            <person name="Palva A."/>
            <person name="Lucas S."/>
            <person name="Lapidus A."/>
            <person name="Glavina Del Rio T."/>
            <person name="Dalin E."/>
            <person name="Tice H."/>
            <person name="Bruce D."/>
            <person name="Goodwin L."/>
            <person name="Pitluck S."/>
            <person name="Larimer F.W."/>
            <person name="Land M.L."/>
            <person name="Hauser L."/>
            <person name="Sangwan P."/>
            <person name="de Vos W.M."/>
            <person name="Janssen P.H."/>
            <person name="Smidt H."/>
        </authorList>
    </citation>
    <scope>NUCLEOTIDE SEQUENCE [LARGE SCALE GENOMIC DNA]</scope>
    <source>
        <strain evidence="1 2">Ellin428</strain>
    </source>
</reference>
<comment type="caution">
    <text evidence="1">The sequence shown here is derived from an EMBL/GenBank/DDBJ whole genome shotgun (WGS) entry which is preliminary data.</text>
</comment>
<dbReference type="InParanoid" id="B4CY96"/>
<dbReference type="Proteomes" id="UP000005824">
    <property type="component" value="Unassembled WGS sequence"/>
</dbReference>
<dbReference type="AlphaFoldDB" id="B4CY96"/>
<accession>B4CY96</accession>
<dbReference type="EMBL" id="ABVL01000003">
    <property type="protein sequence ID" value="EDY21244.1"/>
    <property type="molecule type" value="Genomic_DNA"/>
</dbReference>
<keyword evidence="2" id="KW-1185">Reference proteome</keyword>
<dbReference type="RefSeq" id="WP_006978863.1">
    <property type="nucleotide sequence ID" value="NZ_ABVL01000003.1"/>
</dbReference>
<protein>
    <submittedName>
        <fullName evidence="1">Uncharacterized protein</fullName>
    </submittedName>
</protein>
<organism evidence="1 2">
    <name type="scientific">Chthoniobacter flavus Ellin428</name>
    <dbReference type="NCBI Taxonomy" id="497964"/>
    <lineage>
        <taxon>Bacteria</taxon>
        <taxon>Pseudomonadati</taxon>
        <taxon>Verrucomicrobiota</taxon>
        <taxon>Spartobacteria</taxon>
        <taxon>Chthoniobacterales</taxon>
        <taxon>Chthoniobacteraceae</taxon>
        <taxon>Chthoniobacter</taxon>
    </lineage>
</organism>
<evidence type="ECO:0000313" key="1">
    <source>
        <dbReference type="EMBL" id="EDY21244.1"/>
    </source>
</evidence>
<name>B4CY96_9BACT</name>
<evidence type="ECO:0000313" key="2">
    <source>
        <dbReference type="Proteomes" id="UP000005824"/>
    </source>
</evidence>
<sequence>MYTTLPHLQSAIRTQLQRSEVCRIYKESINACWPNLSDNAQLEKMTLFAERNHWSVSCRTLGNLGVVAEFAKAT</sequence>
<gene>
    <name evidence="1" type="ORF">CfE428DRAFT_1537</name>
</gene>